<dbReference type="Proteomes" id="UP001159363">
    <property type="component" value="Chromosome 2"/>
</dbReference>
<dbReference type="EMBL" id="JARBHB010000002">
    <property type="protein sequence ID" value="KAJ8892908.1"/>
    <property type="molecule type" value="Genomic_DNA"/>
</dbReference>
<evidence type="ECO:0000313" key="2">
    <source>
        <dbReference type="Proteomes" id="UP001159363"/>
    </source>
</evidence>
<proteinExistence type="predicted"/>
<evidence type="ECO:0000313" key="1">
    <source>
        <dbReference type="EMBL" id="KAJ8892908.1"/>
    </source>
</evidence>
<gene>
    <name evidence="1" type="ORF">PR048_005489</name>
</gene>
<sequence>MFSTSLHMILKETHGNIMCGINEMVIAASTYLGIRSTCHKFWIKGHMQNKGDSANSLIQRKIKHILKIGPIYS</sequence>
<reference evidence="1 2" key="1">
    <citation type="submission" date="2023-02" db="EMBL/GenBank/DDBJ databases">
        <title>LHISI_Scaffold_Assembly.</title>
        <authorList>
            <person name="Stuart O.P."/>
            <person name="Cleave R."/>
            <person name="Magrath M.J.L."/>
            <person name="Mikheyev A.S."/>
        </authorList>
    </citation>
    <scope>NUCLEOTIDE SEQUENCE [LARGE SCALE GENOMIC DNA]</scope>
    <source>
        <strain evidence="1">Daus_M_001</strain>
        <tissue evidence="1">Leg muscle</tissue>
    </source>
</reference>
<keyword evidence="2" id="KW-1185">Reference proteome</keyword>
<organism evidence="1 2">
    <name type="scientific">Dryococelus australis</name>
    <dbReference type="NCBI Taxonomy" id="614101"/>
    <lineage>
        <taxon>Eukaryota</taxon>
        <taxon>Metazoa</taxon>
        <taxon>Ecdysozoa</taxon>
        <taxon>Arthropoda</taxon>
        <taxon>Hexapoda</taxon>
        <taxon>Insecta</taxon>
        <taxon>Pterygota</taxon>
        <taxon>Neoptera</taxon>
        <taxon>Polyneoptera</taxon>
        <taxon>Phasmatodea</taxon>
        <taxon>Verophasmatodea</taxon>
        <taxon>Anareolatae</taxon>
        <taxon>Phasmatidae</taxon>
        <taxon>Eurycanthinae</taxon>
        <taxon>Dryococelus</taxon>
    </lineage>
</organism>
<comment type="caution">
    <text evidence="1">The sequence shown here is derived from an EMBL/GenBank/DDBJ whole genome shotgun (WGS) entry which is preliminary data.</text>
</comment>
<accession>A0ABQ9I8E1</accession>
<name>A0ABQ9I8E1_9NEOP</name>
<protein>
    <submittedName>
        <fullName evidence="1">Uncharacterized protein</fullName>
    </submittedName>
</protein>